<dbReference type="AlphaFoldDB" id="L9ZL44"/>
<dbReference type="Gene3D" id="3.10.129.10">
    <property type="entry name" value="Hotdog Thioesterase"/>
    <property type="match status" value="1"/>
</dbReference>
<protein>
    <submittedName>
        <fullName evidence="2">MaoC domain-containing protein dehydratase</fullName>
    </submittedName>
</protein>
<dbReference type="InterPro" id="IPR029069">
    <property type="entry name" value="HotDog_dom_sf"/>
</dbReference>
<dbReference type="PANTHER" id="PTHR43664:SF1">
    <property type="entry name" value="BETA-METHYLMALYL-COA DEHYDRATASE"/>
    <property type="match status" value="1"/>
</dbReference>
<evidence type="ECO:0000313" key="3">
    <source>
        <dbReference type="Proteomes" id="UP000011648"/>
    </source>
</evidence>
<dbReference type="EMBL" id="AOIL01000055">
    <property type="protein sequence ID" value="ELY87255.1"/>
    <property type="molecule type" value="Genomic_DNA"/>
</dbReference>
<organism evidence="2 3">
    <name type="scientific">Natrialba taiwanensis DSM 12281</name>
    <dbReference type="NCBI Taxonomy" id="1230458"/>
    <lineage>
        <taxon>Archaea</taxon>
        <taxon>Methanobacteriati</taxon>
        <taxon>Methanobacteriota</taxon>
        <taxon>Stenosarchaea group</taxon>
        <taxon>Halobacteria</taxon>
        <taxon>Halobacteriales</taxon>
        <taxon>Natrialbaceae</taxon>
        <taxon>Natrialba</taxon>
    </lineage>
</organism>
<dbReference type="STRING" id="1230458.C484_17881"/>
<dbReference type="PANTHER" id="PTHR43664">
    <property type="entry name" value="MONOAMINE OXIDASE-RELATED"/>
    <property type="match status" value="1"/>
</dbReference>
<dbReference type="Pfam" id="PF01575">
    <property type="entry name" value="MaoC_dehydratas"/>
    <property type="match status" value="1"/>
</dbReference>
<gene>
    <name evidence="2" type="ORF">C484_17881</name>
</gene>
<dbReference type="Proteomes" id="UP000011648">
    <property type="component" value="Unassembled WGS sequence"/>
</dbReference>
<sequence>MTLTMEEYSIDSVPGDVCFEDVSAGESQEYGDYTVERDEIISFGKQYTPHPTHTDEKAAKDFVYGGLIASGIQTIAIASRLIAEHDEYALSTLGGWGIDELRWEQPVRPGDTLSLHREIIEKQPWNDNRGLVSMEVIVSNQNNEEVMDMKLTLMFIMENSS</sequence>
<proteinExistence type="predicted"/>
<reference evidence="2 3" key="1">
    <citation type="journal article" date="2014" name="PLoS Genet.">
        <title>Phylogenetically driven sequencing of extremely halophilic archaea reveals strategies for static and dynamic osmo-response.</title>
        <authorList>
            <person name="Becker E.A."/>
            <person name="Seitzer P.M."/>
            <person name="Tritt A."/>
            <person name="Larsen D."/>
            <person name="Krusor M."/>
            <person name="Yao A.I."/>
            <person name="Wu D."/>
            <person name="Madern D."/>
            <person name="Eisen J.A."/>
            <person name="Darling A.E."/>
            <person name="Facciotti M.T."/>
        </authorList>
    </citation>
    <scope>NUCLEOTIDE SEQUENCE [LARGE SCALE GENOMIC DNA]</scope>
    <source>
        <strain evidence="2 3">DSM 12281</strain>
    </source>
</reference>
<evidence type="ECO:0000313" key="2">
    <source>
        <dbReference type="EMBL" id="ELY87255.1"/>
    </source>
</evidence>
<feature type="domain" description="MaoC-like" evidence="1">
    <location>
        <begin position="26"/>
        <end position="135"/>
    </location>
</feature>
<dbReference type="InterPro" id="IPR052342">
    <property type="entry name" value="MCH/BMMD"/>
</dbReference>
<dbReference type="SUPFAM" id="SSF54637">
    <property type="entry name" value="Thioesterase/thiol ester dehydrase-isomerase"/>
    <property type="match status" value="1"/>
</dbReference>
<comment type="caution">
    <text evidence="2">The sequence shown here is derived from an EMBL/GenBank/DDBJ whole genome shotgun (WGS) entry which is preliminary data.</text>
</comment>
<name>L9ZL44_9EURY</name>
<dbReference type="InterPro" id="IPR002539">
    <property type="entry name" value="MaoC-like_dom"/>
</dbReference>
<evidence type="ECO:0000259" key="1">
    <source>
        <dbReference type="Pfam" id="PF01575"/>
    </source>
</evidence>
<accession>L9ZL44</accession>
<keyword evidence="3" id="KW-1185">Reference proteome</keyword>